<organism evidence="1 2">
    <name type="scientific">Pleurodeles waltl</name>
    <name type="common">Iberian ribbed newt</name>
    <dbReference type="NCBI Taxonomy" id="8319"/>
    <lineage>
        <taxon>Eukaryota</taxon>
        <taxon>Metazoa</taxon>
        <taxon>Chordata</taxon>
        <taxon>Craniata</taxon>
        <taxon>Vertebrata</taxon>
        <taxon>Euteleostomi</taxon>
        <taxon>Amphibia</taxon>
        <taxon>Batrachia</taxon>
        <taxon>Caudata</taxon>
        <taxon>Salamandroidea</taxon>
        <taxon>Salamandridae</taxon>
        <taxon>Pleurodelinae</taxon>
        <taxon>Pleurodeles</taxon>
    </lineage>
</organism>
<dbReference type="EMBL" id="JANPWB010000009">
    <property type="protein sequence ID" value="KAJ1156399.1"/>
    <property type="molecule type" value="Genomic_DNA"/>
</dbReference>
<name>A0AAV7RVP0_PLEWA</name>
<sequence length="91" mass="9714">MIMLRSSSRFIRHHIGGGTDECHTSGVLPHWAPGASKAFVAAARNAMATTWAVLTCDGSLVMAYSEETWRADRTGGTCGDHVRPAVEGTPE</sequence>
<proteinExistence type="predicted"/>
<protein>
    <submittedName>
        <fullName evidence="1">Uncharacterized protein</fullName>
    </submittedName>
</protein>
<evidence type="ECO:0000313" key="2">
    <source>
        <dbReference type="Proteomes" id="UP001066276"/>
    </source>
</evidence>
<reference evidence="1" key="1">
    <citation type="journal article" date="2022" name="bioRxiv">
        <title>Sequencing and chromosome-scale assembly of the giantPleurodeles waltlgenome.</title>
        <authorList>
            <person name="Brown T."/>
            <person name="Elewa A."/>
            <person name="Iarovenko S."/>
            <person name="Subramanian E."/>
            <person name="Araus A.J."/>
            <person name="Petzold A."/>
            <person name="Susuki M."/>
            <person name="Suzuki K.-i.T."/>
            <person name="Hayashi T."/>
            <person name="Toyoda A."/>
            <person name="Oliveira C."/>
            <person name="Osipova E."/>
            <person name="Leigh N.D."/>
            <person name="Simon A."/>
            <person name="Yun M.H."/>
        </authorList>
    </citation>
    <scope>NUCLEOTIDE SEQUENCE</scope>
    <source>
        <strain evidence="1">20211129_DDA</strain>
        <tissue evidence="1">Liver</tissue>
    </source>
</reference>
<accession>A0AAV7RVP0</accession>
<evidence type="ECO:0000313" key="1">
    <source>
        <dbReference type="EMBL" id="KAJ1156399.1"/>
    </source>
</evidence>
<dbReference type="Proteomes" id="UP001066276">
    <property type="component" value="Chromosome 5"/>
</dbReference>
<comment type="caution">
    <text evidence="1">The sequence shown here is derived from an EMBL/GenBank/DDBJ whole genome shotgun (WGS) entry which is preliminary data.</text>
</comment>
<dbReference type="AlphaFoldDB" id="A0AAV7RVP0"/>
<keyword evidence="2" id="KW-1185">Reference proteome</keyword>
<gene>
    <name evidence="1" type="ORF">NDU88_009118</name>
</gene>